<reference evidence="2" key="1">
    <citation type="journal article" date="2019" name="Int. J. Syst. Evol. Microbiol.">
        <title>The Global Catalogue of Microorganisms (GCM) 10K type strain sequencing project: providing services to taxonomists for standard genome sequencing and annotation.</title>
        <authorList>
            <consortium name="The Broad Institute Genomics Platform"/>
            <consortium name="The Broad Institute Genome Sequencing Center for Infectious Disease"/>
            <person name="Wu L."/>
            <person name="Ma J."/>
        </authorList>
    </citation>
    <scope>NUCLEOTIDE SEQUENCE [LARGE SCALE GENOMIC DNA]</scope>
    <source>
        <strain evidence="2">JCM 17106</strain>
    </source>
</reference>
<comment type="caution">
    <text evidence="1">The sequence shown here is derived from an EMBL/GenBank/DDBJ whole genome shotgun (WGS) entry which is preliminary data.</text>
</comment>
<gene>
    <name evidence="1" type="ORF">GCM10022393_07980</name>
</gene>
<dbReference type="Pfam" id="PF14109">
    <property type="entry name" value="GldH_lipo"/>
    <property type="match status" value="1"/>
</dbReference>
<dbReference type="RefSeq" id="WP_344924983.1">
    <property type="nucleotide sequence ID" value="NZ_BAABCW010000002.1"/>
</dbReference>
<name>A0ABP7XCC3_9FLAO</name>
<protein>
    <submittedName>
        <fullName evidence="1">Gliding motility lipoprotein GldH</fullName>
    </submittedName>
</protein>
<evidence type="ECO:0000313" key="1">
    <source>
        <dbReference type="EMBL" id="GAA4110731.1"/>
    </source>
</evidence>
<keyword evidence="2" id="KW-1185">Reference proteome</keyword>
<sequence length="163" mass="18846">MTKLRFFILSFICIGIISCDDAQVFDQYKTVAESWEASEKIDFTLPKLDSLKTYNLFINVRNTDAYQYSNLFLISEMKFPNGKIITDTLEYQMAAPDGNWLGTGFTDLKESKLWYKEHVRFTEEGEYKIVLQHAMRKNGEVPGIQSLEGITDIGFRIEFAKNP</sequence>
<accession>A0ABP7XCC3</accession>
<organism evidence="1 2">
    <name type="scientific">Aquimarina addita</name>
    <dbReference type="NCBI Taxonomy" id="870485"/>
    <lineage>
        <taxon>Bacteria</taxon>
        <taxon>Pseudomonadati</taxon>
        <taxon>Bacteroidota</taxon>
        <taxon>Flavobacteriia</taxon>
        <taxon>Flavobacteriales</taxon>
        <taxon>Flavobacteriaceae</taxon>
        <taxon>Aquimarina</taxon>
    </lineage>
</organism>
<dbReference type="NCBIfam" id="TIGR03511">
    <property type="entry name" value="GldH_lipo"/>
    <property type="match status" value="1"/>
</dbReference>
<dbReference type="EMBL" id="BAABCW010000002">
    <property type="protein sequence ID" value="GAA4110731.1"/>
    <property type="molecule type" value="Genomic_DNA"/>
</dbReference>
<dbReference type="PROSITE" id="PS51257">
    <property type="entry name" value="PROKAR_LIPOPROTEIN"/>
    <property type="match status" value="1"/>
</dbReference>
<evidence type="ECO:0000313" key="2">
    <source>
        <dbReference type="Proteomes" id="UP001500459"/>
    </source>
</evidence>
<dbReference type="InterPro" id="IPR020018">
    <property type="entry name" value="Motility-assoc_lipoprot_GldH"/>
</dbReference>
<dbReference type="Proteomes" id="UP001500459">
    <property type="component" value="Unassembled WGS sequence"/>
</dbReference>
<proteinExistence type="predicted"/>
<keyword evidence="1" id="KW-0449">Lipoprotein</keyword>